<feature type="domain" description="TcaA second" evidence="8">
    <location>
        <begin position="86"/>
        <end position="188"/>
    </location>
</feature>
<proteinExistence type="predicted"/>
<feature type="domain" description="TcaA 4th" evidence="10">
    <location>
        <begin position="278"/>
        <end position="337"/>
    </location>
</feature>
<dbReference type="GO" id="GO:0005886">
    <property type="term" value="C:plasma membrane"/>
    <property type="evidence" value="ECO:0007669"/>
    <property type="project" value="UniProtKB-SubCell"/>
</dbReference>
<dbReference type="Pfam" id="PF25155">
    <property type="entry name" value="NTF2_YvbJ"/>
    <property type="match status" value="1"/>
</dbReference>
<dbReference type="Proteomes" id="UP000269301">
    <property type="component" value="Unassembled WGS sequence"/>
</dbReference>
<evidence type="ECO:0000313" key="13">
    <source>
        <dbReference type="Proteomes" id="UP000269301"/>
    </source>
</evidence>
<dbReference type="PANTHER" id="PTHR40038:SF1">
    <property type="entry name" value="MEMBRANE-ASSOCIATED PROTEIN TCAA"/>
    <property type="match status" value="1"/>
</dbReference>
<keyword evidence="3 7" id="KW-0812">Transmembrane</keyword>
<keyword evidence="4 7" id="KW-1133">Transmembrane helix</keyword>
<feature type="domain" description="TcaA protein NTF2-like" evidence="9">
    <location>
        <begin position="502"/>
        <end position="614"/>
    </location>
</feature>
<dbReference type="OrthoDB" id="1895190at2"/>
<dbReference type="AlphaFoldDB" id="A0A494ZTG5"/>
<evidence type="ECO:0000256" key="3">
    <source>
        <dbReference type="ARBA" id="ARBA00022692"/>
    </source>
</evidence>
<evidence type="ECO:0000256" key="1">
    <source>
        <dbReference type="ARBA" id="ARBA00004162"/>
    </source>
</evidence>
<evidence type="ECO:0000256" key="6">
    <source>
        <dbReference type="SAM" id="MobiDB-lite"/>
    </source>
</evidence>
<evidence type="ECO:0000256" key="2">
    <source>
        <dbReference type="ARBA" id="ARBA00022475"/>
    </source>
</evidence>
<evidence type="ECO:0000313" key="12">
    <source>
        <dbReference type="EMBL" id="RKQ28562.1"/>
    </source>
</evidence>
<dbReference type="InterPro" id="IPR054528">
    <property type="entry name" value="TcaA_5th"/>
</dbReference>
<keyword evidence="5 7" id="KW-0472">Membrane</keyword>
<dbReference type="InterPro" id="IPR054530">
    <property type="entry name" value="TcaA_4th"/>
</dbReference>
<dbReference type="Pfam" id="PF22820">
    <property type="entry name" value="TcaA_3rd_4th"/>
    <property type="match status" value="1"/>
</dbReference>
<reference evidence="12 13" key="1">
    <citation type="journal article" date="2016" name="Int. J. Syst. Evol. Microbiol.">
        <title>Oceanobacillus halophilus sp. nov., a novel moderately halophilic bacterium from a hypersaline lake.</title>
        <authorList>
            <person name="Amoozegar M.A."/>
            <person name="Bagheri M."/>
            <person name="Makhdoumi A."/>
            <person name="Nikou M.M."/>
            <person name="Fazeli S.A.S."/>
            <person name="Schumann P."/>
            <person name="Sproer C."/>
            <person name="Sanchez-Porro C."/>
            <person name="Ventosa A."/>
        </authorList>
    </citation>
    <scope>NUCLEOTIDE SEQUENCE [LARGE SCALE GENOMIC DNA]</scope>
    <source>
        <strain evidence="12 13">DSM 23996</strain>
    </source>
</reference>
<keyword evidence="13" id="KW-1185">Reference proteome</keyword>
<feature type="region of interest" description="Disordered" evidence="6">
    <location>
        <begin position="34"/>
        <end position="55"/>
    </location>
</feature>
<evidence type="ECO:0000259" key="8">
    <source>
        <dbReference type="Pfam" id="PF22813"/>
    </source>
</evidence>
<gene>
    <name evidence="12" type="ORF">D8M06_18790</name>
</gene>
<evidence type="ECO:0000256" key="7">
    <source>
        <dbReference type="SAM" id="Phobius"/>
    </source>
</evidence>
<evidence type="ECO:0000259" key="10">
    <source>
        <dbReference type="Pfam" id="PF22820"/>
    </source>
</evidence>
<dbReference type="EMBL" id="RBZP01000030">
    <property type="protein sequence ID" value="RKQ28562.1"/>
    <property type="molecule type" value="Genomic_DNA"/>
</dbReference>
<dbReference type="Pfam" id="PF22813">
    <property type="entry name" value="TcaA_2nd"/>
    <property type="match status" value="1"/>
</dbReference>
<keyword evidence="2" id="KW-1003">Cell membrane</keyword>
<sequence length="624" mass="70929">MKYCKECGHEIKNSDQQFCVQCGHPVDSKAASPKVEVASGKKVSPQVPKKKQPMTKKQKRLTIIGAAVAILFIGLYFVGAHFTSVDRLVAKYEEAVSEQDADKLAKILSFSGTNDEIEEEDVEGFLLYLKENPSEATAITKFLRTQMNRIDGKMSQLVSGSQDDSGSNFISIERGEGFLFYETYELAVEPIYATLHTNVDGATLFNGEEELTTSDSTEYHAENGPFLPGIYEFKAEVQTDLVELSTEEQVTLTHSGKDVDLYLDASYITFDIPFQAELENRVLLNGEEVDFDLFSGEELGPVLLDGSMNVSAEVDFPWGTMTTSEQSMEDSVISLSFNLNEGLQEDLKKSLQDYTDSYMTGWEENDFSSLDYVSDDLYESIENDLDVHEYLEDYIYYQQVSSMKLGENTLTVDFIDDQYYLSALIEQDYKSGSNYRNSDGDYDDSYTDMYRYQFIYKDDTWKVYHKESGWYDDLESPVDLGVSTDLVVLGEDYEPSDNEVSQDEMASFMDTYFTTMVESINERDISVSESVLDLEGNSYPEHKDYLGYLEEKGITEEFISVDVVDFEKVEDGYRVTTNEEYNIFYEDNSGKYKSFESTFLVTNKDGKLGVHTLEETDELESKDL</sequence>
<dbReference type="RefSeq" id="WP_121206119.1">
    <property type="nucleotide sequence ID" value="NZ_RBZP01000030.1"/>
</dbReference>
<feature type="transmembrane region" description="Helical" evidence="7">
    <location>
        <begin position="61"/>
        <end position="82"/>
    </location>
</feature>
<comment type="caution">
    <text evidence="12">The sequence shown here is derived from an EMBL/GenBank/DDBJ whole genome shotgun (WGS) entry which is preliminary data.</text>
</comment>
<feature type="domain" description="YvbJ-like NTF2-like" evidence="11">
    <location>
        <begin position="349"/>
        <end position="465"/>
    </location>
</feature>
<evidence type="ECO:0008006" key="14">
    <source>
        <dbReference type="Google" id="ProtNLM"/>
    </source>
</evidence>
<evidence type="ECO:0000256" key="4">
    <source>
        <dbReference type="ARBA" id="ARBA00022989"/>
    </source>
</evidence>
<dbReference type="InterPro" id="IPR054529">
    <property type="entry name" value="TcaA_2nd"/>
</dbReference>
<dbReference type="PANTHER" id="PTHR40038">
    <property type="entry name" value="MEMBRANE-ASSOCIATED PROTEIN TCAA"/>
    <property type="match status" value="1"/>
</dbReference>
<dbReference type="Pfam" id="PF22819">
    <property type="entry name" value="TcaA_5th"/>
    <property type="match status" value="1"/>
</dbReference>
<protein>
    <recommendedName>
        <fullName evidence="14">Zinc-ribbon domain-containing protein</fullName>
    </recommendedName>
</protein>
<dbReference type="InterPro" id="IPR056902">
    <property type="entry name" value="NTF2_YvbJ"/>
</dbReference>
<accession>A0A494ZTG5</accession>
<organism evidence="12 13">
    <name type="scientific">Oceanobacillus halophilus</name>
    <dbReference type="NCBI Taxonomy" id="930130"/>
    <lineage>
        <taxon>Bacteria</taxon>
        <taxon>Bacillati</taxon>
        <taxon>Bacillota</taxon>
        <taxon>Bacilli</taxon>
        <taxon>Bacillales</taxon>
        <taxon>Bacillaceae</taxon>
        <taxon>Oceanobacillus</taxon>
    </lineage>
</organism>
<evidence type="ECO:0000259" key="11">
    <source>
        <dbReference type="Pfam" id="PF25155"/>
    </source>
</evidence>
<evidence type="ECO:0000256" key="5">
    <source>
        <dbReference type="ARBA" id="ARBA00023136"/>
    </source>
</evidence>
<name>A0A494ZTG5_9BACI</name>
<comment type="subcellular location">
    <subcellularLocation>
        <location evidence="1">Cell membrane</location>
        <topology evidence="1">Single-pass membrane protein</topology>
    </subcellularLocation>
</comment>
<evidence type="ECO:0000259" key="9">
    <source>
        <dbReference type="Pfam" id="PF22819"/>
    </source>
</evidence>